<evidence type="ECO:0000313" key="2">
    <source>
        <dbReference type="RefSeq" id="XP_054944333.1"/>
    </source>
</evidence>
<name>A0A9W2WYV7_PHYMC</name>
<dbReference type="RefSeq" id="XP_054944333.1">
    <property type="nucleotide sequence ID" value="XM_055088358.1"/>
</dbReference>
<keyword evidence="1" id="KW-1185">Reference proteome</keyword>
<dbReference type="GeneID" id="129392537"/>
<accession>A0A9W2WYV7</accession>
<dbReference type="Proteomes" id="UP000248484">
    <property type="component" value="Chromosome 11"/>
</dbReference>
<dbReference type="CTD" id="5018"/>
<sequence>MALGLMCGRRELLRLVRPQRQFHSVAGPRQWSRKALTAGLQFPAGRCCGRPHYVLLAAPGPRGLSTSAISFAEAQVRGPLTAVASPVAEHRLQTRRLSNHGSQAQPLRGM</sequence>
<reference evidence="2" key="1">
    <citation type="submission" date="2025-08" db="UniProtKB">
        <authorList>
            <consortium name="RefSeq"/>
        </authorList>
    </citation>
    <scope>IDENTIFICATION</scope>
    <source>
        <tissue evidence="2">Muscle</tissue>
    </source>
</reference>
<evidence type="ECO:0000313" key="1">
    <source>
        <dbReference type="Proteomes" id="UP000248484"/>
    </source>
</evidence>
<dbReference type="OrthoDB" id="2148490at2759"/>
<dbReference type="AlphaFoldDB" id="A0A9W2WYV7"/>
<proteinExistence type="predicted"/>
<gene>
    <name evidence="2" type="primary">OXA1L</name>
</gene>
<dbReference type="KEGG" id="pcad:129392537"/>
<protein>
    <submittedName>
        <fullName evidence="2">Mitochondrial inner membrane protein OXA1L</fullName>
    </submittedName>
</protein>
<organism evidence="1 2">
    <name type="scientific">Physeter macrocephalus</name>
    <name type="common">Sperm whale</name>
    <name type="synonym">Physeter catodon</name>
    <dbReference type="NCBI Taxonomy" id="9755"/>
    <lineage>
        <taxon>Eukaryota</taxon>
        <taxon>Metazoa</taxon>
        <taxon>Chordata</taxon>
        <taxon>Craniata</taxon>
        <taxon>Vertebrata</taxon>
        <taxon>Euteleostomi</taxon>
        <taxon>Mammalia</taxon>
        <taxon>Eutheria</taxon>
        <taxon>Laurasiatheria</taxon>
        <taxon>Artiodactyla</taxon>
        <taxon>Whippomorpha</taxon>
        <taxon>Cetacea</taxon>
        <taxon>Odontoceti</taxon>
        <taxon>Physeteridae</taxon>
        <taxon>Physeter</taxon>
    </lineage>
</organism>